<evidence type="ECO:0000313" key="2">
    <source>
        <dbReference type="EMBL" id="GAA0675947.1"/>
    </source>
</evidence>
<evidence type="ECO:0000256" key="1">
    <source>
        <dbReference type="SAM" id="MobiDB-lite"/>
    </source>
</evidence>
<organism evidence="2 3">
    <name type="scientific">Sphingomonas insulae</name>
    <dbReference type="NCBI Taxonomy" id="424800"/>
    <lineage>
        <taxon>Bacteria</taxon>
        <taxon>Pseudomonadati</taxon>
        <taxon>Pseudomonadota</taxon>
        <taxon>Alphaproteobacteria</taxon>
        <taxon>Sphingomonadales</taxon>
        <taxon>Sphingomonadaceae</taxon>
        <taxon>Sphingomonas</taxon>
    </lineage>
</organism>
<keyword evidence="3" id="KW-1185">Reference proteome</keyword>
<accession>A0ABP3T2S2</accession>
<reference evidence="3" key="1">
    <citation type="journal article" date="2019" name="Int. J. Syst. Evol. Microbiol.">
        <title>The Global Catalogue of Microorganisms (GCM) 10K type strain sequencing project: providing services to taxonomists for standard genome sequencing and annotation.</title>
        <authorList>
            <consortium name="The Broad Institute Genomics Platform"/>
            <consortium name="The Broad Institute Genome Sequencing Center for Infectious Disease"/>
            <person name="Wu L."/>
            <person name="Ma J."/>
        </authorList>
    </citation>
    <scope>NUCLEOTIDE SEQUENCE [LARGE SCALE GENOMIC DNA]</scope>
    <source>
        <strain evidence="3">JCM 14603</strain>
    </source>
</reference>
<comment type="caution">
    <text evidence="2">The sequence shown here is derived from an EMBL/GenBank/DDBJ whole genome shotgun (WGS) entry which is preliminary data.</text>
</comment>
<evidence type="ECO:0000313" key="3">
    <source>
        <dbReference type="Proteomes" id="UP001500238"/>
    </source>
</evidence>
<protein>
    <submittedName>
        <fullName evidence="2">Uncharacterized protein</fullName>
    </submittedName>
</protein>
<dbReference type="EMBL" id="BAAAES010000011">
    <property type="protein sequence ID" value="GAA0675947.1"/>
    <property type="molecule type" value="Genomic_DNA"/>
</dbReference>
<dbReference type="Proteomes" id="UP001500238">
    <property type="component" value="Unassembled WGS sequence"/>
</dbReference>
<gene>
    <name evidence="2" type="ORF">GCM10009102_30420</name>
</gene>
<name>A0ABP3T2S2_9SPHN</name>
<proteinExistence type="predicted"/>
<feature type="region of interest" description="Disordered" evidence="1">
    <location>
        <begin position="46"/>
        <end position="73"/>
    </location>
</feature>
<sequence>MRYFNPYSISLGQVSRKPLAFRDGPFVRFPLRSGCAPGDFRAVSNPERPLSIDPEAHSGPILSKDADRGTNDRTLSCGKARIRGWWSVRIGAKVRNREAALQIGVSGSESDLI</sequence>